<dbReference type="InterPro" id="IPR046341">
    <property type="entry name" value="SET_dom_sf"/>
</dbReference>
<keyword evidence="5" id="KW-1185">Reference proteome</keyword>
<dbReference type="PROSITE" id="PS50280">
    <property type="entry name" value="SET"/>
    <property type="match status" value="1"/>
</dbReference>
<evidence type="ECO:0000256" key="2">
    <source>
        <dbReference type="SAM" id="MobiDB-lite"/>
    </source>
</evidence>
<feature type="coiled-coil region" evidence="1">
    <location>
        <begin position="395"/>
        <end position="425"/>
    </location>
</feature>
<dbReference type="PANTHER" id="PTHR47643">
    <property type="entry name" value="TPR DOMAIN PROTEIN (AFU_ORTHOLOGUE AFUA_5G12710)"/>
    <property type="match status" value="1"/>
</dbReference>
<protein>
    <recommendedName>
        <fullName evidence="3">SET domain-containing protein</fullName>
    </recommendedName>
</protein>
<dbReference type="EMBL" id="CM008963">
    <property type="protein sequence ID" value="PNW87108.1"/>
    <property type="molecule type" value="Genomic_DNA"/>
</dbReference>
<keyword evidence="1" id="KW-0175">Coiled coil</keyword>
<gene>
    <name evidence="4" type="ORF">CHLRE_02g109366v5</name>
</gene>
<dbReference type="SUPFAM" id="SSF82199">
    <property type="entry name" value="SET domain"/>
    <property type="match status" value="1"/>
</dbReference>
<evidence type="ECO:0000256" key="1">
    <source>
        <dbReference type="SAM" id="Coils"/>
    </source>
</evidence>
<dbReference type="Gramene" id="PNW87108">
    <property type="protein sequence ID" value="PNW87108"/>
    <property type="gene ID" value="CHLRE_02g109366v5"/>
</dbReference>
<feature type="region of interest" description="Disordered" evidence="2">
    <location>
        <begin position="127"/>
        <end position="160"/>
    </location>
</feature>
<dbReference type="Proteomes" id="UP000006906">
    <property type="component" value="Chromosome 2"/>
</dbReference>
<dbReference type="OrthoDB" id="533036at2759"/>
<dbReference type="PANTHER" id="PTHR47643:SF2">
    <property type="entry name" value="TPR DOMAIN PROTEIN (AFU_ORTHOLOGUE AFUA_5G12710)"/>
    <property type="match status" value="1"/>
</dbReference>
<accession>A0A2K3E2U5</accession>
<dbReference type="CDD" id="cd20071">
    <property type="entry name" value="SET_SMYD"/>
    <property type="match status" value="1"/>
</dbReference>
<dbReference type="InterPro" id="IPR001214">
    <property type="entry name" value="SET_dom"/>
</dbReference>
<evidence type="ECO:0000313" key="5">
    <source>
        <dbReference type="Proteomes" id="UP000006906"/>
    </source>
</evidence>
<dbReference type="InterPro" id="IPR011990">
    <property type="entry name" value="TPR-like_helical_dom_sf"/>
</dbReference>
<dbReference type="Pfam" id="PF00856">
    <property type="entry name" value="SET"/>
    <property type="match status" value="1"/>
</dbReference>
<dbReference type="Gene3D" id="1.25.40.10">
    <property type="entry name" value="Tetratricopeptide repeat domain"/>
    <property type="match status" value="1"/>
</dbReference>
<dbReference type="InParanoid" id="A0A2K3E2U5"/>
<feature type="coiled-coil region" evidence="1">
    <location>
        <begin position="459"/>
        <end position="486"/>
    </location>
</feature>
<evidence type="ECO:0000313" key="4">
    <source>
        <dbReference type="EMBL" id="PNW87108.1"/>
    </source>
</evidence>
<name>A0A2K3E2U5_CHLRE</name>
<evidence type="ECO:0000259" key="3">
    <source>
        <dbReference type="PROSITE" id="PS50280"/>
    </source>
</evidence>
<dbReference type="GeneID" id="5725500"/>
<dbReference type="KEGG" id="cre:CHLRE_02g109366v5"/>
<dbReference type="AlphaFoldDB" id="A0A2K3E2U5"/>
<dbReference type="RefSeq" id="XP_042927487.1">
    <property type="nucleotide sequence ID" value="XM_043059853.1"/>
</dbReference>
<dbReference type="InterPro" id="IPR053209">
    <property type="entry name" value="Gramillin-biosynth_MTr"/>
</dbReference>
<feature type="domain" description="SET" evidence="3">
    <location>
        <begin position="52"/>
        <end position="338"/>
    </location>
</feature>
<sequence length="612" mass="62565">MPALKADVSVQAQMVLMASQLEASERAHSAGSVATEGLSLSRLLELPVGICGPLDVVQLKGKGRGVLAVQPLLPGQLLLATPPLAIVQACNAASDVELPPPTAGDLVQLLAASRLTPRQSQLLAALYSGEDDSNSGSSDAKCESGESRSAGGSRGDSGPRQMRVQQLLQLSAAADGLRLQWGAGSGAAASTGWRTAAQLALPATVRGLRLPDGRVQVLAPTNGSSLAADGGGSRQQERRRSVTGAVVCNCYGEPARDEALEQLLARRRGAAGGGGGHGDGGGGVDAGGGFVGLWADYAMLNHSCCPNTINWVGGPHDHMAVIATAPIAAGQEVSVCYLGRELLAPRSVRTAALQRSHNFTCACRRCEHERRLGSALEAALQHVYDSVNVEWGPRLGALAEEVQDAAEALRELRRQQAQAQALTGQGRQGQASRGLFGALFGAVGGGGVVAAAATMREPVERARAALSSLSNELAALDQQVAATLSDVEMAASQAAAGNAAAATTAAEAGWWVRASLYDAYELRASIAEVLADTARAAASTTASAPGDTAGAVQQAHAALVVAITACLQAPPQTVASVATTAGQTPKRTARLLQSRWPVAVRCLAMAVGACRR</sequence>
<dbReference type="Gene3D" id="2.170.270.10">
    <property type="entry name" value="SET domain"/>
    <property type="match status" value="1"/>
</dbReference>
<reference evidence="4 5" key="1">
    <citation type="journal article" date="2007" name="Science">
        <title>The Chlamydomonas genome reveals the evolution of key animal and plant functions.</title>
        <authorList>
            <person name="Merchant S.S."/>
            <person name="Prochnik S.E."/>
            <person name="Vallon O."/>
            <person name="Harris E.H."/>
            <person name="Karpowicz S.J."/>
            <person name="Witman G.B."/>
            <person name="Terry A."/>
            <person name="Salamov A."/>
            <person name="Fritz-Laylin L.K."/>
            <person name="Marechal-Drouard L."/>
            <person name="Marshall W.F."/>
            <person name="Qu L.H."/>
            <person name="Nelson D.R."/>
            <person name="Sanderfoot A.A."/>
            <person name="Spalding M.H."/>
            <person name="Kapitonov V.V."/>
            <person name="Ren Q."/>
            <person name="Ferris P."/>
            <person name="Lindquist E."/>
            <person name="Shapiro H."/>
            <person name="Lucas S.M."/>
            <person name="Grimwood J."/>
            <person name="Schmutz J."/>
            <person name="Cardol P."/>
            <person name="Cerutti H."/>
            <person name="Chanfreau G."/>
            <person name="Chen C.L."/>
            <person name="Cognat V."/>
            <person name="Croft M.T."/>
            <person name="Dent R."/>
            <person name="Dutcher S."/>
            <person name="Fernandez E."/>
            <person name="Fukuzawa H."/>
            <person name="Gonzalez-Ballester D."/>
            <person name="Gonzalez-Halphen D."/>
            <person name="Hallmann A."/>
            <person name="Hanikenne M."/>
            <person name="Hippler M."/>
            <person name="Inwood W."/>
            <person name="Jabbari K."/>
            <person name="Kalanon M."/>
            <person name="Kuras R."/>
            <person name="Lefebvre P.A."/>
            <person name="Lemaire S.D."/>
            <person name="Lobanov A.V."/>
            <person name="Lohr M."/>
            <person name="Manuell A."/>
            <person name="Meier I."/>
            <person name="Mets L."/>
            <person name="Mittag M."/>
            <person name="Mittelmeier T."/>
            <person name="Moroney J.V."/>
            <person name="Moseley J."/>
            <person name="Napoli C."/>
            <person name="Nedelcu A.M."/>
            <person name="Niyogi K."/>
            <person name="Novoselov S.V."/>
            <person name="Paulsen I.T."/>
            <person name="Pazour G."/>
            <person name="Purton S."/>
            <person name="Ral J.P."/>
            <person name="Riano-Pachon D.M."/>
            <person name="Riekhof W."/>
            <person name="Rymarquis L."/>
            <person name="Schroda M."/>
            <person name="Stern D."/>
            <person name="Umen J."/>
            <person name="Willows R."/>
            <person name="Wilson N."/>
            <person name="Zimmer S.L."/>
            <person name="Allmer J."/>
            <person name="Balk J."/>
            <person name="Bisova K."/>
            <person name="Chen C.J."/>
            <person name="Elias M."/>
            <person name="Gendler K."/>
            <person name="Hauser C."/>
            <person name="Lamb M.R."/>
            <person name="Ledford H."/>
            <person name="Long J.C."/>
            <person name="Minagawa J."/>
            <person name="Page M.D."/>
            <person name="Pan J."/>
            <person name="Pootakham W."/>
            <person name="Roje S."/>
            <person name="Rose A."/>
            <person name="Stahlberg E."/>
            <person name="Terauchi A.M."/>
            <person name="Yang P."/>
            <person name="Ball S."/>
            <person name="Bowler C."/>
            <person name="Dieckmann C.L."/>
            <person name="Gladyshev V.N."/>
            <person name="Green P."/>
            <person name="Jorgensen R."/>
            <person name="Mayfield S."/>
            <person name="Mueller-Roeber B."/>
            <person name="Rajamani S."/>
            <person name="Sayre R.T."/>
            <person name="Brokstein P."/>
            <person name="Dubchak I."/>
            <person name="Goodstein D."/>
            <person name="Hornick L."/>
            <person name="Huang Y.W."/>
            <person name="Jhaveri J."/>
            <person name="Luo Y."/>
            <person name="Martinez D."/>
            <person name="Ngau W.C."/>
            <person name="Otillar B."/>
            <person name="Poliakov A."/>
            <person name="Porter A."/>
            <person name="Szajkowski L."/>
            <person name="Werner G."/>
            <person name="Zhou K."/>
            <person name="Grigoriev I.V."/>
            <person name="Rokhsar D.S."/>
            <person name="Grossman A.R."/>
        </authorList>
    </citation>
    <scope>NUCLEOTIDE SEQUENCE [LARGE SCALE GENOMIC DNA]</scope>
    <source>
        <strain evidence="5">CC-503</strain>
    </source>
</reference>
<organism evidence="4 5">
    <name type="scientific">Chlamydomonas reinhardtii</name>
    <name type="common">Chlamydomonas smithii</name>
    <dbReference type="NCBI Taxonomy" id="3055"/>
    <lineage>
        <taxon>Eukaryota</taxon>
        <taxon>Viridiplantae</taxon>
        <taxon>Chlorophyta</taxon>
        <taxon>core chlorophytes</taxon>
        <taxon>Chlorophyceae</taxon>
        <taxon>CS clade</taxon>
        <taxon>Chlamydomonadales</taxon>
        <taxon>Chlamydomonadaceae</taxon>
        <taxon>Chlamydomonas</taxon>
    </lineage>
</organism>
<dbReference type="GO" id="GO:0005634">
    <property type="term" value="C:nucleus"/>
    <property type="evidence" value="ECO:0000318"/>
    <property type="project" value="GO_Central"/>
</dbReference>
<proteinExistence type="predicted"/>